<name>A0A7W7WL14_9ACTN</name>
<dbReference type="GO" id="GO:0006633">
    <property type="term" value="P:fatty acid biosynthetic process"/>
    <property type="evidence" value="ECO:0007669"/>
    <property type="project" value="TreeGrafter"/>
</dbReference>
<keyword evidence="2" id="KW-0808">Transferase</keyword>
<feature type="domain" description="Malonyl-CoA:ACP transacylase (MAT)" evidence="1">
    <location>
        <begin position="8"/>
        <end position="311"/>
    </location>
</feature>
<dbReference type="InterPro" id="IPR001227">
    <property type="entry name" value="Ac_transferase_dom_sf"/>
</dbReference>
<dbReference type="Pfam" id="PF00698">
    <property type="entry name" value="Acyl_transf_1"/>
    <property type="match status" value="1"/>
</dbReference>
<dbReference type="RefSeq" id="WP_184922346.1">
    <property type="nucleotide sequence ID" value="NZ_JACHJR010000001.1"/>
</dbReference>
<evidence type="ECO:0000259" key="1">
    <source>
        <dbReference type="SMART" id="SM00827"/>
    </source>
</evidence>
<dbReference type="GO" id="GO:0005829">
    <property type="term" value="C:cytosol"/>
    <property type="evidence" value="ECO:0007669"/>
    <property type="project" value="TreeGrafter"/>
</dbReference>
<dbReference type="InterPro" id="IPR016035">
    <property type="entry name" value="Acyl_Trfase/lysoPLipase"/>
</dbReference>
<keyword evidence="3" id="KW-1185">Reference proteome</keyword>
<dbReference type="InterPro" id="IPR016036">
    <property type="entry name" value="Malonyl_transacylase_ACP-bd"/>
</dbReference>
<dbReference type="SUPFAM" id="SSF55048">
    <property type="entry name" value="Probable ACP-binding domain of malonyl-CoA ACP transacylase"/>
    <property type="match status" value="1"/>
</dbReference>
<dbReference type="Proteomes" id="UP000573327">
    <property type="component" value="Unassembled WGS sequence"/>
</dbReference>
<dbReference type="SMART" id="SM00827">
    <property type="entry name" value="PKS_AT"/>
    <property type="match status" value="1"/>
</dbReference>
<dbReference type="Gene3D" id="3.30.70.250">
    <property type="entry name" value="Malonyl-CoA ACP transacylase, ACP-binding"/>
    <property type="match status" value="1"/>
</dbReference>
<proteinExistence type="predicted"/>
<dbReference type="InterPro" id="IPR014043">
    <property type="entry name" value="Acyl_transferase_dom"/>
</dbReference>
<keyword evidence="2" id="KW-0012">Acyltransferase</keyword>
<accession>A0A7W7WL14</accession>
<evidence type="ECO:0000313" key="3">
    <source>
        <dbReference type="Proteomes" id="UP000573327"/>
    </source>
</evidence>
<evidence type="ECO:0000313" key="2">
    <source>
        <dbReference type="EMBL" id="MBB4950803.1"/>
    </source>
</evidence>
<sequence length="314" mass="32897">MRTVHVHLFPGQGDFTIASLVRETRSGGGLREVARQVYEQIDEVTAERRLPALAPWLLGPNPPGGRELAEAPVGTSQLALFGASMTVHQALCASRGEPATLLGVSFGEIAALTAAGAFAVDDGARIAYDLAQVLATCPGGLTLLRCSEDTAQTLIDLLELTGEAVVACVNDDRETIVSGPTAALEAVELAARGEDLAAVRLRLPFSSHHPGLHDQAKVFEQAVRAYPVAPLGPVVYSAVAGRAYTSTEDLPRRLADCLVRPARLPPVLRLAGRARPAALFEAGPGSALADSARRVLAGPDTTVHAPLGDAGFRW</sequence>
<reference evidence="2 3" key="1">
    <citation type="submission" date="2020-08" db="EMBL/GenBank/DDBJ databases">
        <title>Sequencing the genomes of 1000 actinobacteria strains.</title>
        <authorList>
            <person name="Klenk H.-P."/>
        </authorList>
    </citation>
    <scope>NUCLEOTIDE SEQUENCE [LARGE SCALE GENOMIC DNA]</scope>
    <source>
        <strain evidence="2 3">DSM 44786</strain>
    </source>
</reference>
<dbReference type="EC" id="2.3.1.39" evidence="2"/>
<organism evidence="2 3">
    <name type="scientific">Kitasatospora gansuensis</name>
    <dbReference type="NCBI Taxonomy" id="258050"/>
    <lineage>
        <taxon>Bacteria</taxon>
        <taxon>Bacillati</taxon>
        <taxon>Actinomycetota</taxon>
        <taxon>Actinomycetes</taxon>
        <taxon>Kitasatosporales</taxon>
        <taxon>Streptomycetaceae</taxon>
        <taxon>Kitasatospora</taxon>
    </lineage>
</organism>
<dbReference type="Gene3D" id="3.40.366.10">
    <property type="entry name" value="Malonyl-Coenzyme A Acyl Carrier Protein, domain 2"/>
    <property type="match status" value="1"/>
</dbReference>
<dbReference type="SUPFAM" id="SSF52151">
    <property type="entry name" value="FabD/lysophospholipase-like"/>
    <property type="match status" value="1"/>
</dbReference>
<dbReference type="PANTHER" id="PTHR42681:SF6">
    <property type="entry name" value="BLL0263 PROTEIN"/>
    <property type="match status" value="1"/>
</dbReference>
<comment type="caution">
    <text evidence="2">The sequence shown here is derived from an EMBL/GenBank/DDBJ whole genome shotgun (WGS) entry which is preliminary data.</text>
</comment>
<dbReference type="PANTHER" id="PTHR42681">
    <property type="entry name" value="MALONYL-COA-ACYL CARRIER PROTEIN TRANSACYLASE, MITOCHONDRIAL"/>
    <property type="match status" value="1"/>
</dbReference>
<dbReference type="GO" id="GO:0004314">
    <property type="term" value="F:[acyl-carrier-protein] S-malonyltransferase activity"/>
    <property type="evidence" value="ECO:0007669"/>
    <property type="project" value="UniProtKB-EC"/>
</dbReference>
<gene>
    <name evidence="2" type="ORF">F4556_006338</name>
</gene>
<dbReference type="InterPro" id="IPR050858">
    <property type="entry name" value="Mal-CoA-ACP_Trans/PKS_FabD"/>
</dbReference>
<dbReference type="EMBL" id="JACHJR010000001">
    <property type="protein sequence ID" value="MBB4950803.1"/>
    <property type="molecule type" value="Genomic_DNA"/>
</dbReference>
<dbReference type="AlphaFoldDB" id="A0A7W7WL14"/>
<protein>
    <submittedName>
        <fullName evidence="2">[acyl-carrier-protein] S-malonyltransferase</fullName>
        <ecNumber evidence="2">2.3.1.39</ecNumber>
    </submittedName>
</protein>